<comment type="subcellular location">
    <subcellularLocation>
        <location evidence="1">Membrane</location>
        <topology evidence="1">Lipid-anchor</topology>
    </subcellularLocation>
</comment>
<name>A0ABS7BZK6_9BACL</name>
<keyword evidence="7" id="KW-0449">Lipoprotein</keyword>
<dbReference type="PROSITE" id="PS51257">
    <property type="entry name" value="PROKAR_LIPOPROTEIN"/>
    <property type="match status" value="1"/>
</dbReference>
<dbReference type="Proteomes" id="UP001519887">
    <property type="component" value="Unassembled WGS sequence"/>
</dbReference>
<evidence type="ECO:0000313" key="12">
    <source>
        <dbReference type="Proteomes" id="UP001519887"/>
    </source>
</evidence>
<feature type="domain" description="Spore germination protein N-terminal" evidence="10">
    <location>
        <begin position="24"/>
        <end position="197"/>
    </location>
</feature>
<evidence type="ECO:0000256" key="4">
    <source>
        <dbReference type="ARBA" id="ARBA00022729"/>
    </source>
</evidence>
<evidence type="ECO:0000256" key="1">
    <source>
        <dbReference type="ARBA" id="ARBA00004635"/>
    </source>
</evidence>
<dbReference type="PANTHER" id="PTHR35789:SF1">
    <property type="entry name" value="SPORE GERMINATION PROTEIN B3"/>
    <property type="match status" value="1"/>
</dbReference>
<comment type="caution">
    <text evidence="11">The sequence shown here is derived from an EMBL/GenBank/DDBJ whole genome shotgun (WGS) entry which is preliminary data.</text>
</comment>
<dbReference type="PANTHER" id="PTHR35789">
    <property type="entry name" value="SPORE GERMINATION PROTEIN B3"/>
    <property type="match status" value="1"/>
</dbReference>
<dbReference type="Gene3D" id="3.30.300.210">
    <property type="entry name" value="Nutrient germinant receptor protein C, domain 3"/>
    <property type="match status" value="1"/>
</dbReference>
<gene>
    <name evidence="11" type="ORF">K0U00_08610</name>
</gene>
<keyword evidence="5" id="KW-0472">Membrane</keyword>
<dbReference type="InterPro" id="IPR057336">
    <property type="entry name" value="GerAC_N"/>
</dbReference>
<evidence type="ECO:0000256" key="3">
    <source>
        <dbReference type="ARBA" id="ARBA00022544"/>
    </source>
</evidence>
<protein>
    <submittedName>
        <fullName evidence="11">Ger(X)C family spore germination protein</fullName>
    </submittedName>
</protein>
<evidence type="ECO:0000256" key="2">
    <source>
        <dbReference type="ARBA" id="ARBA00007886"/>
    </source>
</evidence>
<dbReference type="RefSeq" id="WP_210037311.1">
    <property type="nucleotide sequence ID" value="NZ_JBHLVU010000004.1"/>
</dbReference>
<feature type="signal peptide" evidence="8">
    <location>
        <begin position="1"/>
        <end position="22"/>
    </location>
</feature>
<keyword evidence="12" id="KW-1185">Reference proteome</keyword>
<dbReference type="InterPro" id="IPR008844">
    <property type="entry name" value="Spore_GerAC-like"/>
</dbReference>
<evidence type="ECO:0000259" key="9">
    <source>
        <dbReference type="Pfam" id="PF05504"/>
    </source>
</evidence>
<evidence type="ECO:0000256" key="7">
    <source>
        <dbReference type="ARBA" id="ARBA00023288"/>
    </source>
</evidence>
<sequence>MNRFVFLLCVSLIFLLSSSGCTDIIEPNQLAFVMGTAIDHTDDGGIEVSHQIVIPSQKSGPFQGGSSGSSDNFIVVSATGRDVFEAFQKIQRKLSRRLMTTHRILIAISEEYFNKHDVSKLFDKLNRDPANNLRDITILIKGGRARDFLMLQPPMEHLSSIAAGKELQINGMNSYSSRQFIIDSLSEGIRPLVPILQIKNIKMGSKEPGPIAVLSGFAVLNKKLKVTGLLDDAEGSGAAWMTGKGTSQGATIPWKDGSSVLSFRLTHLKRRIQSVRGNDPTRIVLTVKAEAYLLENTTSLDMSEADNMIAVQTYVNKQLQKELQLTMDKVKQWGSDVFGIGEHLHRKSPYWWNLQKDDWDENFKKTDVTVKADIQLRSFGLSGAPLND</sequence>
<accession>A0ABS7BZK6</accession>
<comment type="similarity">
    <text evidence="2">Belongs to the GerABKC lipoprotein family.</text>
</comment>
<dbReference type="InterPro" id="IPR046953">
    <property type="entry name" value="Spore_GerAC-like_C"/>
</dbReference>
<evidence type="ECO:0000256" key="5">
    <source>
        <dbReference type="ARBA" id="ARBA00023136"/>
    </source>
</evidence>
<keyword evidence="4 8" id="KW-0732">Signal</keyword>
<dbReference type="Gene3D" id="6.20.190.10">
    <property type="entry name" value="Nutrient germinant receptor protein C, domain 1"/>
    <property type="match status" value="1"/>
</dbReference>
<evidence type="ECO:0000256" key="6">
    <source>
        <dbReference type="ARBA" id="ARBA00023139"/>
    </source>
</evidence>
<keyword evidence="6" id="KW-0564">Palmitate</keyword>
<reference evidence="11 12" key="1">
    <citation type="submission" date="2021-07" db="EMBL/GenBank/DDBJ databases">
        <title>Paenibacillus radiodurans sp. nov., isolated from the southeastern edge of Tengger Desert.</title>
        <authorList>
            <person name="Zhang G."/>
        </authorList>
    </citation>
    <scope>NUCLEOTIDE SEQUENCE [LARGE SCALE GENOMIC DNA]</scope>
    <source>
        <strain evidence="11 12">CCM 7311</strain>
    </source>
</reference>
<feature type="domain" description="Spore germination GerAC-like C-terminal" evidence="9">
    <location>
        <begin position="215"/>
        <end position="380"/>
    </location>
</feature>
<evidence type="ECO:0000256" key="8">
    <source>
        <dbReference type="SAM" id="SignalP"/>
    </source>
</evidence>
<dbReference type="Pfam" id="PF05504">
    <property type="entry name" value="Spore_GerAC"/>
    <property type="match status" value="1"/>
</dbReference>
<proteinExistence type="inferred from homology"/>
<keyword evidence="3" id="KW-0309">Germination</keyword>
<dbReference type="EMBL" id="JAHZIK010000154">
    <property type="protein sequence ID" value="MBW7454092.1"/>
    <property type="molecule type" value="Genomic_DNA"/>
</dbReference>
<dbReference type="NCBIfam" id="TIGR02887">
    <property type="entry name" value="spore_ger_x_C"/>
    <property type="match status" value="1"/>
</dbReference>
<dbReference type="InterPro" id="IPR038501">
    <property type="entry name" value="Spore_GerAC_C_sf"/>
</dbReference>
<evidence type="ECO:0000259" key="10">
    <source>
        <dbReference type="Pfam" id="PF25198"/>
    </source>
</evidence>
<feature type="chain" id="PRO_5046977292" evidence="8">
    <location>
        <begin position="23"/>
        <end position="388"/>
    </location>
</feature>
<organism evidence="11 12">
    <name type="scientific">Paenibacillus sepulcri</name>
    <dbReference type="NCBI Taxonomy" id="359917"/>
    <lineage>
        <taxon>Bacteria</taxon>
        <taxon>Bacillati</taxon>
        <taxon>Bacillota</taxon>
        <taxon>Bacilli</taxon>
        <taxon>Bacillales</taxon>
        <taxon>Paenibacillaceae</taxon>
        <taxon>Paenibacillus</taxon>
    </lineage>
</organism>
<evidence type="ECO:0000313" key="11">
    <source>
        <dbReference type="EMBL" id="MBW7454092.1"/>
    </source>
</evidence>
<dbReference type="Pfam" id="PF25198">
    <property type="entry name" value="Spore_GerAC_N"/>
    <property type="match status" value="1"/>
</dbReference>